<keyword evidence="5" id="KW-0146">Chitin degradation</keyword>
<dbReference type="InterPro" id="IPR029070">
    <property type="entry name" value="Chitinase_insertion_sf"/>
</dbReference>
<dbReference type="STRING" id="60175.A0A1V6Y8Y8"/>
<proteinExistence type="inferred from homology"/>
<evidence type="ECO:0000256" key="2">
    <source>
        <dbReference type="ARBA" id="ARBA00008682"/>
    </source>
</evidence>
<dbReference type="FunFam" id="3.20.20.80:FF:000095">
    <property type="entry name" value="Endochitinase B1"/>
    <property type="match status" value="1"/>
</dbReference>
<dbReference type="EC" id="3.2.1.14" evidence="3"/>
<reference evidence="14" key="1">
    <citation type="journal article" date="2017" name="Nat. Microbiol.">
        <title>Global analysis of biosynthetic gene clusters reveals vast potential of secondary metabolite production in Penicillium species.</title>
        <authorList>
            <person name="Nielsen J.C."/>
            <person name="Grijseels S."/>
            <person name="Prigent S."/>
            <person name="Ji B."/>
            <person name="Dainat J."/>
            <person name="Nielsen K.F."/>
            <person name="Frisvad J.C."/>
            <person name="Workman M."/>
            <person name="Nielsen J."/>
        </authorList>
    </citation>
    <scope>NUCLEOTIDE SEQUENCE [LARGE SCALE GENOMIC DNA]</scope>
    <source>
        <strain evidence="14">IBT 13039</strain>
    </source>
</reference>
<evidence type="ECO:0000259" key="12">
    <source>
        <dbReference type="PROSITE" id="PS51910"/>
    </source>
</evidence>
<dbReference type="GO" id="GO:0006032">
    <property type="term" value="P:chitin catabolic process"/>
    <property type="evidence" value="ECO:0007669"/>
    <property type="project" value="UniProtKB-KW"/>
</dbReference>
<dbReference type="Gene3D" id="3.10.50.10">
    <property type="match status" value="1"/>
</dbReference>
<keyword evidence="11" id="KW-1133">Transmembrane helix</keyword>
<sequence length="483" mass="53289">MDNYYSPTPQYSAEGTICLSMSTTNSEIIPLILELTFINPLAGPRHQEIILTHSFIMQFFIPFLLGLSWLANAAYIPALSTNSTEIASRDVGGYRSVAYYVNWAIYGRNFQPQDLPVERLTHVLYAFANIHAGTGEVYLSDSWADTDKHYPTDSWNDSGNNVYGCVKQLFLLKKNNKNLKVLLSIGGWTYSPSFVSAFETEGGRQKFADSAVDLLKNLGFDGIDVDYEYPATDDQADKFVDALRRLREALNSYSSANAGGYHFLLTAASPAGPAKYRQERLKEMDQYLDFWNLMAYDYSGSWDKVAGHNANLHASAGNPSSTPFNTDQAVDYYISEGVAANKIVLGMPLYGRAFTNTDGPGKPYNGVGQGTWENGVWDYKGLPLTDCAVTVLDKVGASYCYSQGNRLFVSYDTPEIARMKAQYIQSRGLGGGMWWESSSDKTGGDSLITTVVDTLGGVGALEQSGNQLQYPNSKYINLKNGFP</sequence>
<feature type="domain" description="GH18" evidence="12">
    <location>
        <begin position="94"/>
        <end position="458"/>
    </location>
</feature>
<feature type="transmembrane region" description="Helical" evidence="11">
    <location>
        <begin position="55"/>
        <end position="76"/>
    </location>
</feature>
<evidence type="ECO:0000256" key="4">
    <source>
        <dbReference type="ARBA" id="ARBA00022801"/>
    </source>
</evidence>
<dbReference type="GO" id="GO:0005576">
    <property type="term" value="C:extracellular region"/>
    <property type="evidence" value="ECO:0007669"/>
    <property type="project" value="TreeGrafter"/>
</dbReference>
<accession>A0A1V6Y8Y8</accession>
<dbReference type="InterPro" id="IPR001579">
    <property type="entry name" value="Glyco_hydro_18_chit_AS"/>
</dbReference>
<dbReference type="SUPFAM" id="SSF51445">
    <property type="entry name" value="(Trans)glycosidases"/>
    <property type="match status" value="1"/>
</dbReference>
<keyword evidence="11" id="KW-0472">Membrane</keyword>
<dbReference type="InterPro" id="IPR050314">
    <property type="entry name" value="Glycosyl_Hydrlase_18"/>
</dbReference>
<keyword evidence="11" id="KW-0812">Transmembrane</keyword>
<dbReference type="InterPro" id="IPR001223">
    <property type="entry name" value="Glyco_hydro18_cat"/>
</dbReference>
<dbReference type="PROSITE" id="PS51910">
    <property type="entry name" value="GH18_2"/>
    <property type="match status" value="1"/>
</dbReference>
<dbReference type="Pfam" id="PF00704">
    <property type="entry name" value="Glyco_hydro_18"/>
    <property type="match status" value="1"/>
</dbReference>
<dbReference type="PROSITE" id="PS01095">
    <property type="entry name" value="GH18_1"/>
    <property type="match status" value="1"/>
</dbReference>
<gene>
    <name evidence="13" type="ORF">PENNAL_c0030G02600</name>
</gene>
<dbReference type="GO" id="GO:0008843">
    <property type="term" value="F:endochitinase activity"/>
    <property type="evidence" value="ECO:0007669"/>
    <property type="project" value="UniProtKB-EC"/>
</dbReference>
<name>A0A1V6Y8Y8_PENNA</name>
<dbReference type="FunFam" id="3.10.50.10:FF:000005">
    <property type="entry name" value="Endochitinase B1"/>
    <property type="match status" value="1"/>
</dbReference>
<dbReference type="InterPro" id="IPR017853">
    <property type="entry name" value="GH"/>
</dbReference>
<dbReference type="SMART" id="SM00636">
    <property type="entry name" value="Glyco_18"/>
    <property type="match status" value="1"/>
</dbReference>
<dbReference type="PANTHER" id="PTHR11177">
    <property type="entry name" value="CHITINASE"/>
    <property type="match status" value="1"/>
</dbReference>
<dbReference type="EMBL" id="MOOB01000030">
    <property type="protein sequence ID" value="OQE83788.1"/>
    <property type="molecule type" value="Genomic_DNA"/>
</dbReference>
<keyword evidence="14" id="KW-1185">Reference proteome</keyword>
<dbReference type="GO" id="GO:0008061">
    <property type="term" value="F:chitin binding"/>
    <property type="evidence" value="ECO:0007669"/>
    <property type="project" value="InterPro"/>
</dbReference>
<dbReference type="Gene3D" id="3.20.20.80">
    <property type="entry name" value="Glycosidases"/>
    <property type="match status" value="1"/>
</dbReference>
<dbReference type="CDD" id="cd06548">
    <property type="entry name" value="GH18_chitinase"/>
    <property type="match status" value="1"/>
</dbReference>
<dbReference type="OMA" id="FYYCSGG"/>
<evidence type="ECO:0000256" key="1">
    <source>
        <dbReference type="ARBA" id="ARBA00000822"/>
    </source>
</evidence>
<evidence type="ECO:0000256" key="7">
    <source>
        <dbReference type="ARBA" id="ARBA00023277"/>
    </source>
</evidence>
<dbReference type="PANTHER" id="PTHR11177:SF317">
    <property type="entry name" value="CHITINASE 12-RELATED"/>
    <property type="match status" value="1"/>
</dbReference>
<evidence type="ECO:0000256" key="8">
    <source>
        <dbReference type="ARBA" id="ARBA00023295"/>
    </source>
</evidence>
<evidence type="ECO:0000256" key="11">
    <source>
        <dbReference type="SAM" id="Phobius"/>
    </source>
</evidence>
<evidence type="ECO:0000256" key="9">
    <source>
        <dbReference type="ARBA" id="ARBA00023326"/>
    </source>
</evidence>
<comment type="similarity">
    <text evidence="2">Belongs to the glycosyl hydrolase 18 family. Chitinase class V subfamily.</text>
</comment>
<evidence type="ECO:0000313" key="13">
    <source>
        <dbReference type="EMBL" id="OQE83788.1"/>
    </source>
</evidence>
<comment type="caution">
    <text evidence="13">The sequence shown here is derived from an EMBL/GenBank/DDBJ whole genome shotgun (WGS) entry which is preliminary data.</text>
</comment>
<keyword evidence="4 10" id="KW-0378">Hydrolase</keyword>
<dbReference type="InterPro" id="IPR011583">
    <property type="entry name" value="Chitinase_II/V-like_cat"/>
</dbReference>
<evidence type="ECO:0000256" key="6">
    <source>
        <dbReference type="ARBA" id="ARBA00023180"/>
    </source>
</evidence>
<comment type="catalytic activity">
    <reaction evidence="1">
        <text>Random endo-hydrolysis of N-acetyl-beta-D-glucosaminide (1-&gt;4)-beta-linkages in chitin and chitodextrins.</text>
        <dbReference type="EC" id="3.2.1.14"/>
    </reaction>
</comment>
<evidence type="ECO:0000313" key="14">
    <source>
        <dbReference type="Proteomes" id="UP000191691"/>
    </source>
</evidence>
<evidence type="ECO:0000256" key="5">
    <source>
        <dbReference type="ARBA" id="ARBA00023024"/>
    </source>
</evidence>
<evidence type="ECO:0000256" key="10">
    <source>
        <dbReference type="RuleBase" id="RU000489"/>
    </source>
</evidence>
<keyword evidence="6" id="KW-0325">Glycoprotein</keyword>
<protein>
    <recommendedName>
        <fullName evidence="3">chitinase</fullName>
        <ecNumber evidence="3">3.2.1.14</ecNumber>
    </recommendedName>
</protein>
<evidence type="ECO:0000256" key="3">
    <source>
        <dbReference type="ARBA" id="ARBA00012729"/>
    </source>
</evidence>
<keyword evidence="9" id="KW-0624">Polysaccharide degradation</keyword>
<dbReference type="GO" id="GO:0000272">
    <property type="term" value="P:polysaccharide catabolic process"/>
    <property type="evidence" value="ECO:0007669"/>
    <property type="project" value="UniProtKB-KW"/>
</dbReference>
<keyword evidence="8 10" id="KW-0326">Glycosidase</keyword>
<dbReference type="Proteomes" id="UP000191691">
    <property type="component" value="Unassembled WGS sequence"/>
</dbReference>
<dbReference type="SUPFAM" id="SSF54556">
    <property type="entry name" value="Chitinase insertion domain"/>
    <property type="match status" value="1"/>
</dbReference>
<organism evidence="13 14">
    <name type="scientific">Penicillium nalgiovense</name>
    <dbReference type="NCBI Taxonomy" id="60175"/>
    <lineage>
        <taxon>Eukaryota</taxon>
        <taxon>Fungi</taxon>
        <taxon>Dikarya</taxon>
        <taxon>Ascomycota</taxon>
        <taxon>Pezizomycotina</taxon>
        <taxon>Eurotiomycetes</taxon>
        <taxon>Eurotiomycetidae</taxon>
        <taxon>Eurotiales</taxon>
        <taxon>Aspergillaceae</taxon>
        <taxon>Penicillium</taxon>
    </lineage>
</organism>
<dbReference type="AlphaFoldDB" id="A0A1V6Y8Y8"/>
<keyword evidence="7" id="KW-0119">Carbohydrate metabolism</keyword>